<dbReference type="RefSeq" id="WP_396639602.1">
    <property type="nucleotide sequence ID" value="NZ_JBIQWL010000001.1"/>
</dbReference>
<dbReference type="PANTHER" id="PTHR12526:SF572">
    <property type="entry name" value="BLL5144 PROTEIN"/>
    <property type="match status" value="1"/>
</dbReference>
<dbReference type="PANTHER" id="PTHR12526">
    <property type="entry name" value="GLYCOSYLTRANSFERASE"/>
    <property type="match status" value="1"/>
</dbReference>
<sequence>MTRFGILSTYPPTRCGLATFSLALQTALTASRGDQVSIVRALDSPSERAAESRMPRRHPDAELVAGDPASMRRAVAVLDSCDVAIVQHEYGIYGGPDGDEVVSVLRQLRSPAIVVLHTVLPSPSAHQRAVLEAVCEHAASVVVMTLLARDTLLAANQVDPAKVVVIPHGVASLRDPDVSSERSARPRILTWGLISRGKGLEWGIRAVDRLRDLDVEYVIAGQTHPKVRAVEGEEYRRHLESVIRDLGAGGFIRLDDRYLATEELGRLVETADIVLLPYESSEQATSGVLAEAVAAGLPVVATQFPHAIELLSGGAGIIAAHGDPESMAGALRSILEADPTSRRAREAAARRTSPATWPVVADEYRSLAASIRAERAA</sequence>
<dbReference type="Proteomes" id="UP001610861">
    <property type="component" value="Unassembled WGS sequence"/>
</dbReference>
<evidence type="ECO:0000256" key="2">
    <source>
        <dbReference type="ARBA" id="ARBA00022679"/>
    </source>
</evidence>
<dbReference type="InterPro" id="IPR028098">
    <property type="entry name" value="Glyco_trans_4-like_N"/>
</dbReference>
<dbReference type="GO" id="GO:0016757">
    <property type="term" value="F:glycosyltransferase activity"/>
    <property type="evidence" value="ECO:0007669"/>
    <property type="project" value="UniProtKB-KW"/>
</dbReference>
<dbReference type="SUPFAM" id="SSF53756">
    <property type="entry name" value="UDP-Glycosyltransferase/glycogen phosphorylase"/>
    <property type="match status" value="1"/>
</dbReference>
<keyword evidence="1 4" id="KW-0328">Glycosyltransferase</keyword>
<keyword evidence="2 4" id="KW-0808">Transferase</keyword>
<evidence type="ECO:0000313" key="5">
    <source>
        <dbReference type="Proteomes" id="UP001610861"/>
    </source>
</evidence>
<protein>
    <submittedName>
        <fullName evidence="4">Glycosyltransferase</fullName>
        <ecNumber evidence="4">2.4.-.-</ecNumber>
    </submittedName>
</protein>
<dbReference type="Pfam" id="PF13692">
    <property type="entry name" value="Glyco_trans_1_4"/>
    <property type="match status" value="1"/>
</dbReference>
<reference evidence="4 5" key="1">
    <citation type="submission" date="2024-09" db="EMBL/GenBank/DDBJ databases">
        <authorList>
            <person name="Pan X."/>
        </authorList>
    </citation>
    <scope>NUCLEOTIDE SEQUENCE [LARGE SCALE GENOMIC DNA]</scope>
    <source>
        <strain evidence="4 5">B2969</strain>
    </source>
</reference>
<gene>
    <name evidence="4" type="ORF">ACH3VR_04790</name>
</gene>
<accession>A0ABW7Q496</accession>
<proteinExistence type="predicted"/>
<name>A0ABW7Q496_9MICO</name>
<dbReference type="EMBL" id="JBIQWL010000001">
    <property type="protein sequence ID" value="MFH8249669.1"/>
    <property type="molecule type" value="Genomic_DNA"/>
</dbReference>
<evidence type="ECO:0000256" key="1">
    <source>
        <dbReference type="ARBA" id="ARBA00022676"/>
    </source>
</evidence>
<evidence type="ECO:0000259" key="3">
    <source>
        <dbReference type="Pfam" id="PF13439"/>
    </source>
</evidence>
<dbReference type="Pfam" id="PF13439">
    <property type="entry name" value="Glyco_transf_4"/>
    <property type="match status" value="1"/>
</dbReference>
<keyword evidence="5" id="KW-1185">Reference proteome</keyword>
<comment type="caution">
    <text evidence="4">The sequence shown here is derived from an EMBL/GenBank/DDBJ whole genome shotgun (WGS) entry which is preliminary data.</text>
</comment>
<dbReference type="EC" id="2.4.-.-" evidence="4"/>
<organism evidence="4 5">
    <name type="scientific">Microbacterium alkaliflavum</name>
    <dbReference type="NCBI Taxonomy" id="3248839"/>
    <lineage>
        <taxon>Bacteria</taxon>
        <taxon>Bacillati</taxon>
        <taxon>Actinomycetota</taxon>
        <taxon>Actinomycetes</taxon>
        <taxon>Micrococcales</taxon>
        <taxon>Microbacteriaceae</taxon>
        <taxon>Microbacterium</taxon>
    </lineage>
</organism>
<evidence type="ECO:0000313" key="4">
    <source>
        <dbReference type="EMBL" id="MFH8249669.1"/>
    </source>
</evidence>
<dbReference type="Gene3D" id="3.40.50.2000">
    <property type="entry name" value="Glycogen Phosphorylase B"/>
    <property type="match status" value="2"/>
</dbReference>
<feature type="domain" description="Glycosyltransferase subfamily 4-like N-terminal" evidence="3">
    <location>
        <begin position="16"/>
        <end position="170"/>
    </location>
</feature>